<dbReference type="InterPro" id="IPR014044">
    <property type="entry name" value="CAP_dom"/>
</dbReference>
<keyword evidence="2" id="KW-0732">Signal</keyword>
<dbReference type="PROSITE" id="PS51257">
    <property type="entry name" value="PROKAR_LIPOPROTEIN"/>
    <property type="match status" value="1"/>
</dbReference>
<dbReference type="AlphaFoldDB" id="A0A7W8HXG0"/>
<evidence type="ECO:0000259" key="3">
    <source>
        <dbReference type="Pfam" id="PF00188"/>
    </source>
</evidence>
<dbReference type="SUPFAM" id="SSF55797">
    <property type="entry name" value="PR-1-like"/>
    <property type="match status" value="1"/>
</dbReference>
<sequence>MIRTTGLMLAILVAGCAPADPVRPPAAAQGPTRAVARADIVAELNAARTDPAAYARKARALRALFNGDRIERPGEIALVTREGPEAVDEAIAFLETQTPRPALRGSPGLDRAAAEHADEQSRTGQVAHAGADGSSPSDRMRRQGRWSATGEAIAYGSDRAEDVILQLIVDDGVPDRGHRTILFNPVYTLVGAACAPHPVWRSVCVLDFARAG</sequence>
<feature type="domain" description="SCP" evidence="3">
    <location>
        <begin position="96"/>
        <end position="208"/>
    </location>
</feature>
<reference evidence="4 5" key="1">
    <citation type="submission" date="2020-08" db="EMBL/GenBank/DDBJ databases">
        <title>Genomic Encyclopedia of Type Strains, Phase IV (KMG-IV): sequencing the most valuable type-strain genomes for metagenomic binning, comparative biology and taxonomic classification.</title>
        <authorList>
            <person name="Goeker M."/>
        </authorList>
    </citation>
    <scope>NUCLEOTIDE SEQUENCE [LARGE SCALE GENOMIC DNA]</scope>
    <source>
        <strain evidence="4 5">DSM 25335</strain>
    </source>
</reference>
<evidence type="ECO:0000313" key="4">
    <source>
        <dbReference type="EMBL" id="MBB5291663.1"/>
    </source>
</evidence>
<evidence type="ECO:0000313" key="5">
    <source>
        <dbReference type="Proteomes" id="UP000566663"/>
    </source>
</evidence>
<dbReference type="PANTHER" id="PTHR31157">
    <property type="entry name" value="SCP DOMAIN-CONTAINING PROTEIN"/>
    <property type="match status" value="1"/>
</dbReference>
<gene>
    <name evidence="4" type="ORF">HNQ67_001177</name>
</gene>
<protein>
    <submittedName>
        <fullName evidence="4">Uncharacterized protein YkwD</fullName>
    </submittedName>
</protein>
<feature type="compositionally biased region" description="Basic and acidic residues" evidence="1">
    <location>
        <begin position="112"/>
        <end position="121"/>
    </location>
</feature>
<feature type="chain" id="PRO_5031405834" evidence="2">
    <location>
        <begin position="20"/>
        <end position="212"/>
    </location>
</feature>
<proteinExistence type="predicted"/>
<dbReference type="Proteomes" id="UP000566663">
    <property type="component" value="Unassembled WGS sequence"/>
</dbReference>
<feature type="signal peptide" evidence="2">
    <location>
        <begin position="1"/>
        <end position="19"/>
    </location>
</feature>
<name>A0A7W8HXG0_9CAUL</name>
<accession>A0A7W8HXG0</accession>
<dbReference type="RefSeq" id="WP_183253312.1">
    <property type="nucleotide sequence ID" value="NZ_BAAAFF010000006.1"/>
</dbReference>
<feature type="region of interest" description="Disordered" evidence="1">
    <location>
        <begin position="97"/>
        <end position="146"/>
    </location>
</feature>
<keyword evidence="5" id="KW-1185">Reference proteome</keyword>
<evidence type="ECO:0000256" key="1">
    <source>
        <dbReference type="SAM" id="MobiDB-lite"/>
    </source>
</evidence>
<comment type="caution">
    <text evidence="4">The sequence shown here is derived from an EMBL/GenBank/DDBJ whole genome shotgun (WGS) entry which is preliminary data.</text>
</comment>
<dbReference type="Gene3D" id="3.40.33.10">
    <property type="entry name" value="CAP"/>
    <property type="match status" value="1"/>
</dbReference>
<organism evidence="4 5">
    <name type="scientific">Brevundimonas basaltis</name>
    <dbReference type="NCBI Taxonomy" id="472166"/>
    <lineage>
        <taxon>Bacteria</taxon>
        <taxon>Pseudomonadati</taxon>
        <taxon>Pseudomonadota</taxon>
        <taxon>Alphaproteobacteria</taxon>
        <taxon>Caulobacterales</taxon>
        <taxon>Caulobacteraceae</taxon>
        <taxon>Brevundimonas</taxon>
    </lineage>
</organism>
<evidence type="ECO:0000256" key="2">
    <source>
        <dbReference type="SAM" id="SignalP"/>
    </source>
</evidence>
<dbReference type="InterPro" id="IPR035940">
    <property type="entry name" value="CAP_sf"/>
</dbReference>
<dbReference type="Pfam" id="PF00188">
    <property type="entry name" value="CAP"/>
    <property type="match status" value="1"/>
</dbReference>
<dbReference type="EMBL" id="JACHFZ010000002">
    <property type="protein sequence ID" value="MBB5291663.1"/>
    <property type="molecule type" value="Genomic_DNA"/>
</dbReference>
<dbReference type="PANTHER" id="PTHR31157:SF1">
    <property type="entry name" value="SCP DOMAIN-CONTAINING PROTEIN"/>
    <property type="match status" value="1"/>
</dbReference>
<dbReference type="CDD" id="cd05379">
    <property type="entry name" value="CAP_bacterial"/>
    <property type="match status" value="1"/>
</dbReference>